<dbReference type="InterPro" id="IPR019494">
    <property type="entry name" value="FIST_C"/>
</dbReference>
<dbReference type="Pfam" id="PF10442">
    <property type="entry name" value="FIST_C"/>
    <property type="match status" value="1"/>
</dbReference>
<organism evidence="3">
    <name type="scientific">Menopon gallinae</name>
    <name type="common">poultry shaft louse</name>
    <dbReference type="NCBI Taxonomy" id="328185"/>
    <lineage>
        <taxon>Eukaryota</taxon>
        <taxon>Metazoa</taxon>
        <taxon>Ecdysozoa</taxon>
        <taxon>Arthropoda</taxon>
        <taxon>Hexapoda</taxon>
        <taxon>Insecta</taxon>
        <taxon>Pterygota</taxon>
        <taxon>Neoptera</taxon>
        <taxon>Paraneoptera</taxon>
        <taxon>Psocodea</taxon>
        <taxon>Troctomorpha</taxon>
        <taxon>Phthiraptera</taxon>
        <taxon>Amblycera</taxon>
        <taxon>Menoponidae</taxon>
        <taxon>Menopon</taxon>
    </lineage>
</organism>
<feature type="domain" description="FIST C-domain" evidence="2">
    <location>
        <begin position="253"/>
        <end position="350"/>
    </location>
</feature>
<feature type="compositionally biased region" description="Low complexity" evidence="1">
    <location>
        <begin position="1"/>
        <end position="14"/>
    </location>
</feature>
<evidence type="ECO:0000256" key="1">
    <source>
        <dbReference type="SAM" id="MobiDB-lite"/>
    </source>
</evidence>
<gene>
    <name evidence="3" type="ORF">PYX00_003978</name>
</gene>
<dbReference type="EMBL" id="JARGDH010000002">
    <property type="protein sequence ID" value="KAL0276390.1"/>
    <property type="molecule type" value="Genomic_DNA"/>
</dbReference>
<reference evidence="3" key="1">
    <citation type="journal article" date="2024" name="Gigascience">
        <title>Chromosome-level genome of the poultry shaft louse Menopon gallinae provides insight into the host-switching and adaptive evolution of parasitic lice.</title>
        <authorList>
            <person name="Xu Y."/>
            <person name="Ma L."/>
            <person name="Liu S."/>
            <person name="Liang Y."/>
            <person name="Liu Q."/>
            <person name="He Z."/>
            <person name="Tian L."/>
            <person name="Duan Y."/>
            <person name="Cai W."/>
            <person name="Li H."/>
            <person name="Song F."/>
        </authorList>
    </citation>
    <scope>NUCLEOTIDE SEQUENCE</scope>
    <source>
        <strain evidence="3">Cailab_2023a</strain>
    </source>
</reference>
<dbReference type="AlphaFoldDB" id="A0AAW2I2B3"/>
<evidence type="ECO:0000259" key="2">
    <source>
        <dbReference type="Pfam" id="PF10442"/>
    </source>
</evidence>
<sequence>MEQNAESSSSQGETSTEDNEISTCQPELLEYLSSAYEILRKVFSYLYLEDIVNAVEAFESWKSVAEITRKGRRCIESYVISDSKYKMSKIWSEARFCICFCTAPNRELGEKVAKFITPGGEFLHCLSGAGVIGTVHDLSQIIQQKVRVGLSMSPKKFHLTTLRFPNVPNVGIKTFVWEEHMGFQQFRNSYDIPSNQIIKCLIILMIAEGSGRIAVMQKDDFIQFLRNSQKQSFAIGGCVIDNFVNYSRANASNSVTKYIVFYGDNVEAASTVLTADVKSLAGIESKVKKLKEMCPVTNKGALFVFRCAGRQSNGRMGKLKNDISKWEGETIQKHFPNTPVVGCFGYGEFGTEHPVENDPFKKIKAYFDWDYSFSTSIVYIGFMK</sequence>
<comment type="caution">
    <text evidence="3">The sequence shown here is derived from an EMBL/GenBank/DDBJ whole genome shotgun (WGS) entry which is preliminary data.</text>
</comment>
<accession>A0AAW2I2B3</accession>
<feature type="region of interest" description="Disordered" evidence="1">
    <location>
        <begin position="1"/>
        <end position="22"/>
    </location>
</feature>
<proteinExistence type="predicted"/>
<name>A0AAW2I2B3_9NEOP</name>
<protein>
    <recommendedName>
        <fullName evidence="2">FIST C-domain domain-containing protein</fullName>
    </recommendedName>
</protein>
<evidence type="ECO:0000313" key="3">
    <source>
        <dbReference type="EMBL" id="KAL0276390.1"/>
    </source>
</evidence>